<evidence type="ECO:0000313" key="1">
    <source>
        <dbReference type="EMBL" id="GJE60444.1"/>
    </source>
</evidence>
<keyword evidence="2" id="KW-1185">Reference proteome</keyword>
<comment type="caution">
    <text evidence="1">The sequence shown here is derived from an EMBL/GenBank/DDBJ whole genome shotgun (WGS) entry which is preliminary data.</text>
</comment>
<dbReference type="Proteomes" id="UP001055057">
    <property type="component" value="Unassembled WGS sequence"/>
</dbReference>
<organism evidence="1 2">
    <name type="scientific">Methylobacterium trifolii</name>
    <dbReference type="NCBI Taxonomy" id="1003092"/>
    <lineage>
        <taxon>Bacteria</taxon>
        <taxon>Pseudomonadati</taxon>
        <taxon>Pseudomonadota</taxon>
        <taxon>Alphaproteobacteria</taxon>
        <taxon>Hyphomicrobiales</taxon>
        <taxon>Methylobacteriaceae</taxon>
        <taxon>Methylobacterium</taxon>
    </lineage>
</organism>
<reference evidence="1" key="2">
    <citation type="submission" date="2021-08" db="EMBL/GenBank/DDBJ databases">
        <authorList>
            <person name="Tani A."/>
            <person name="Ola A."/>
            <person name="Ogura Y."/>
            <person name="Katsura K."/>
            <person name="Hayashi T."/>
        </authorList>
    </citation>
    <scope>NUCLEOTIDE SEQUENCE</scope>
    <source>
        <strain evidence="1">DSM 23632</strain>
    </source>
</reference>
<name>A0ABQ4TZW9_9HYPH</name>
<protein>
    <submittedName>
        <fullName evidence="1">Uncharacterized protein</fullName>
    </submittedName>
</protein>
<sequence length="73" mass="7830">MTMTADEIADLNRARGALARQRNAIAKRLGGIELAPVSMAEDLSRVLLAIEAVDRTLTAEGQPYMSPDLSMDG</sequence>
<reference evidence="1" key="1">
    <citation type="journal article" date="2021" name="Front. Microbiol.">
        <title>Comprehensive Comparative Genomics and Phenotyping of Methylobacterium Species.</title>
        <authorList>
            <person name="Alessa O."/>
            <person name="Ogura Y."/>
            <person name="Fujitani Y."/>
            <person name="Takami H."/>
            <person name="Hayashi T."/>
            <person name="Sahin N."/>
            <person name="Tani A."/>
        </authorList>
    </citation>
    <scope>NUCLEOTIDE SEQUENCE</scope>
    <source>
        <strain evidence="1">DSM 23632</strain>
    </source>
</reference>
<gene>
    <name evidence="1" type="ORF">MPOCJGCO_2556</name>
</gene>
<dbReference type="EMBL" id="BPRB01000136">
    <property type="protein sequence ID" value="GJE60444.1"/>
    <property type="molecule type" value="Genomic_DNA"/>
</dbReference>
<accession>A0ABQ4TZW9</accession>
<proteinExistence type="predicted"/>
<evidence type="ECO:0000313" key="2">
    <source>
        <dbReference type="Proteomes" id="UP001055057"/>
    </source>
</evidence>